<evidence type="ECO:0000313" key="3">
    <source>
        <dbReference type="Proteomes" id="UP000215137"/>
    </source>
</evidence>
<evidence type="ECO:0000259" key="1">
    <source>
        <dbReference type="PROSITE" id="PS51677"/>
    </source>
</evidence>
<dbReference type="PANTHER" id="PTHR10587:SF125">
    <property type="entry name" value="POLYSACCHARIDE DEACETYLASE YHEN-RELATED"/>
    <property type="match status" value="1"/>
</dbReference>
<dbReference type="GO" id="GO:0005975">
    <property type="term" value="P:carbohydrate metabolic process"/>
    <property type="evidence" value="ECO:0007669"/>
    <property type="project" value="InterPro"/>
</dbReference>
<dbReference type="GO" id="GO:0016810">
    <property type="term" value="F:hydrolase activity, acting on carbon-nitrogen (but not peptide) bonds"/>
    <property type="evidence" value="ECO:0007669"/>
    <property type="project" value="InterPro"/>
</dbReference>
<accession>A0A248TFB2</accession>
<protein>
    <submittedName>
        <fullName evidence="2">Polysaccharide deacetylase</fullName>
    </submittedName>
</protein>
<dbReference type="PANTHER" id="PTHR10587">
    <property type="entry name" value="GLYCOSYL TRANSFERASE-RELATED"/>
    <property type="match status" value="1"/>
</dbReference>
<dbReference type="Pfam" id="PF01522">
    <property type="entry name" value="Polysacc_deac_1"/>
    <property type="match status" value="1"/>
</dbReference>
<dbReference type="InterPro" id="IPR050248">
    <property type="entry name" value="Polysacc_deacetylase_ArnD"/>
</dbReference>
<sequence>MRKKTYLKILLSLLLLCLLLFGSYELMNARSYQLFGNITNSIETDEKVVALTFDDGPTKNVEQVLHLLEQYNAKATFFLIGQDIEKFPEETKAIIEADHQVGNHTFSHARMIFKSPTFIKEEIDKTDELIHEAGYKGEIDFRPPNGKKLVFLPYYLKLQEKETITWNIEPDTFFTTPEEKIDYVLEAIHPGSIILLHPMYDQSGDELQVIEEILKALTKEGYRFITVDDLQTLE</sequence>
<keyword evidence="3" id="KW-1185">Reference proteome</keyword>
<name>A0A248TFB2_9BACI</name>
<feature type="domain" description="NodB homology" evidence="1">
    <location>
        <begin position="47"/>
        <end position="225"/>
    </location>
</feature>
<dbReference type="Proteomes" id="UP000215137">
    <property type="component" value="Chromosome"/>
</dbReference>
<dbReference type="KEGG" id="bko:CKF48_05895"/>
<dbReference type="PROSITE" id="PS51677">
    <property type="entry name" value="NODB"/>
    <property type="match status" value="1"/>
</dbReference>
<dbReference type="OrthoDB" id="9812065at2"/>
<dbReference type="SUPFAM" id="SSF88713">
    <property type="entry name" value="Glycoside hydrolase/deacetylase"/>
    <property type="match status" value="1"/>
</dbReference>
<dbReference type="InterPro" id="IPR011330">
    <property type="entry name" value="Glyco_hydro/deAcase_b/a-brl"/>
</dbReference>
<proteinExistence type="predicted"/>
<gene>
    <name evidence="2" type="ORF">CKF48_05895</name>
</gene>
<reference evidence="2 3" key="1">
    <citation type="submission" date="2017-08" db="EMBL/GenBank/DDBJ databases">
        <title>Complete Genome Sequence of Bacillus kochii Oregon-R-modENCODE STRAIN BDGP4, isolated from Drosophila melanogaster gut.</title>
        <authorList>
            <person name="Wan K.H."/>
            <person name="Yu C."/>
            <person name="Park S."/>
            <person name="Hammonds A.S."/>
            <person name="Booth B.W."/>
            <person name="Celniker S.E."/>
        </authorList>
    </citation>
    <scope>NUCLEOTIDE SEQUENCE [LARGE SCALE GENOMIC DNA]</scope>
    <source>
        <strain evidence="2 3">BDGP4</strain>
    </source>
</reference>
<dbReference type="RefSeq" id="WP_095370473.1">
    <property type="nucleotide sequence ID" value="NZ_CP022983.1"/>
</dbReference>
<evidence type="ECO:0000313" key="2">
    <source>
        <dbReference type="EMBL" id="ASV66898.1"/>
    </source>
</evidence>
<dbReference type="AlphaFoldDB" id="A0A248TFB2"/>
<dbReference type="EMBL" id="CP022983">
    <property type="protein sequence ID" value="ASV66898.1"/>
    <property type="molecule type" value="Genomic_DNA"/>
</dbReference>
<organism evidence="2 3">
    <name type="scientific">Cytobacillus kochii</name>
    <dbReference type="NCBI Taxonomy" id="859143"/>
    <lineage>
        <taxon>Bacteria</taxon>
        <taxon>Bacillati</taxon>
        <taxon>Bacillota</taxon>
        <taxon>Bacilli</taxon>
        <taxon>Bacillales</taxon>
        <taxon>Bacillaceae</taxon>
        <taxon>Cytobacillus</taxon>
    </lineage>
</organism>
<dbReference type="Gene3D" id="3.20.20.370">
    <property type="entry name" value="Glycoside hydrolase/deacetylase"/>
    <property type="match status" value="1"/>
</dbReference>
<dbReference type="InterPro" id="IPR002509">
    <property type="entry name" value="NODB_dom"/>
</dbReference>